<reference evidence="8" key="2">
    <citation type="journal article" date="2022" name="Microb. Genom.">
        <title>A chromosome-scale genome assembly of the tomato pathogen Cladosporium fulvum reveals a compartmentalized genome architecture and the presence of a dispensable chromosome.</title>
        <authorList>
            <person name="Zaccaron A.Z."/>
            <person name="Chen L.H."/>
            <person name="Samaras A."/>
            <person name="Stergiopoulos I."/>
        </authorList>
    </citation>
    <scope>NUCLEOTIDE SEQUENCE</scope>
    <source>
        <strain evidence="8">Race5_Kim</strain>
    </source>
</reference>
<dbReference type="InterPro" id="IPR050529">
    <property type="entry name" value="CYP450_sterol_14alpha_dmase"/>
</dbReference>
<comment type="similarity">
    <text evidence="2">Belongs to the cytochrome P450 family.</text>
</comment>
<dbReference type="GO" id="GO:0004497">
    <property type="term" value="F:monooxygenase activity"/>
    <property type="evidence" value="ECO:0007669"/>
    <property type="project" value="UniProtKB-KW"/>
</dbReference>
<evidence type="ECO:0000256" key="7">
    <source>
        <dbReference type="SAM" id="Phobius"/>
    </source>
</evidence>
<feature type="binding site" description="axial binding residue" evidence="6">
    <location>
        <position position="446"/>
    </location>
    <ligand>
        <name>heme</name>
        <dbReference type="ChEBI" id="CHEBI:30413"/>
    </ligand>
    <ligandPart>
        <name>Fe</name>
        <dbReference type="ChEBI" id="CHEBI:18248"/>
    </ligandPart>
</feature>
<dbReference type="GeneID" id="71986736"/>
<evidence type="ECO:0000313" key="8">
    <source>
        <dbReference type="EMBL" id="UJO18434.1"/>
    </source>
</evidence>
<dbReference type="OMA" id="VARHPCL"/>
<gene>
    <name evidence="8" type="ORF">CLAFUR5_06858</name>
</gene>
<evidence type="ECO:0000256" key="3">
    <source>
        <dbReference type="ARBA" id="ARBA00022617"/>
    </source>
</evidence>
<dbReference type="GO" id="GO:0005506">
    <property type="term" value="F:iron ion binding"/>
    <property type="evidence" value="ECO:0007669"/>
    <property type="project" value="InterPro"/>
</dbReference>
<keyword evidence="4 6" id="KW-0479">Metal-binding</keyword>
<dbReference type="OrthoDB" id="1055148at2759"/>
<dbReference type="AlphaFoldDB" id="A0A9Q8P9M8"/>
<dbReference type="RefSeq" id="XP_047762800.1">
    <property type="nucleotide sequence ID" value="XM_047906006.1"/>
</dbReference>
<evidence type="ECO:0000256" key="2">
    <source>
        <dbReference type="ARBA" id="ARBA00010617"/>
    </source>
</evidence>
<evidence type="ECO:0000256" key="5">
    <source>
        <dbReference type="ARBA" id="ARBA00023004"/>
    </source>
</evidence>
<evidence type="ECO:0000256" key="1">
    <source>
        <dbReference type="ARBA" id="ARBA00001971"/>
    </source>
</evidence>
<dbReference type="InterPro" id="IPR001128">
    <property type="entry name" value="Cyt_P450"/>
</dbReference>
<dbReference type="Pfam" id="PF00067">
    <property type="entry name" value="p450"/>
    <property type="match status" value="1"/>
</dbReference>
<comment type="cofactor">
    <cofactor evidence="1 6">
        <name>heme</name>
        <dbReference type="ChEBI" id="CHEBI:30413"/>
    </cofactor>
</comment>
<proteinExistence type="inferred from homology"/>
<dbReference type="GO" id="GO:0020037">
    <property type="term" value="F:heme binding"/>
    <property type="evidence" value="ECO:0007669"/>
    <property type="project" value="InterPro"/>
</dbReference>
<dbReference type="KEGG" id="ffu:CLAFUR5_06858"/>
<name>A0A9Q8P9M8_PASFU</name>
<keyword evidence="7" id="KW-0812">Transmembrane</keyword>
<dbReference type="PANTHER" id="PTHR24304">
    <property type="entry name" value="CYTOCHROME P450 FAMILY 7"/>
    <property type="match status" value="1"/>
</dbReference>
<keyword evidence="9" id="KW-1185">Reference proteome</keyword>
<reference evidence="8" key="1">
    <citation type="submission" date="2021-12" db="EMBL/GenBank/DDBJ databases">
        <authorList>
            <person name="Zaccaron A."/>
            <person name="Stergiopoulos I."/>
        </authorList>
    </citation>
    <scope>NUCLEOTIDE SEQUENCE</scope>
    <source>
        <strain evidence="8">Race5_Kim</strain>
    </source>
</reference>
<evidence type="ECO:0000256" key="4">
    <source>
        <dbReference type="ARBA" id="ARBA00022723"/>
    </source>
</evidence>
<dbReference type="PANTHER" id="PTHR24304:SF2">
    <property type="entry name" value="24-HYDROXYCHOLESTEROL 7-ALPHA-HYDROXYLASE"/>
    <property type="match status" value="1"/>
</dbReference>
<dbReference type="Proteomes" id="UP000756132">
    <property type="component" value="Chromosome 6"/>
</dbReference>
<keyword evidence="8" id="KW-0503">Monooxygenase</keyword>
<keyword evidence="8" id="KW-0560">Oxidoreductase</keyword>
<organism evidence="8 9">
    <name type="scientific">Passalora fulva</name>
    <name type="common">Tomato leaf mold</name>
    <name type="synonym">Cladosporium fulvum</name>
    <dbReference type="NCBI Taxonomy" id="5499"/>
    <lineage>
        <taxon>Eukaryota</taxon>
        <taxon>Fungi</taxon>
        <taxon>Dikarya</taxon>
        <taxon>Ascomycota</taxon>
        <taxon>Pezizomycotina</taxon>
        <taxon>Dothideomycetes</taxon>
        <taxon>Dothideomycetidae</taxon>
        <taxon>Mycosphaerellales</taxon>
        <taxon>Mycosphaerellaceae</taxon>
        <taxon>Fulvia</taxon>
    </lineage>
</organism>
<sequence length="512" mass="57585">MALLSLANDGTALLAVAFGVFATLTSLVLYLFSKPAFPKNAPQYYNEKWPLLGAMHFFTNRWDFYRRGVASSKTGNFSFHAGNYPVVALSGEEPRKIFFENKNLAFGEGYGALLGGSPDVKVDNNPLAESAAGSSEFSHYFTKRLTAMLKGPVLKNGLPQLLKDARANIDKLANDPSGVTNPFDSIYRLVFHVTMRTVACNDVANSPELIEQCLHHFEAIEGTGTPLSIMYPWMPVPAKFKRLYAGAQLYRIFQKVVDERKRTGIKDDDALQFLIDQDDSITDILTFVLGSLFAGQLNSGINASFILCYLACNDYWMKRVRDEVNSVADRHCPDTDLPLKDRLMRVPIEAWEGEFPSIDLCLKDTIRLQMSGTAFRKNISNQDIPLGKSGEVIPAGAYVTLGVGDMHYSPEIYSNPEEWDPARYERGEDKNQTYSWVGWGVARHPCLGMRFAKLENNLIVALFLAYFDEIQLTDEHGRPMTKVPKCNWNNHTARKPDVQMRLKYRLRQDGKA</sequence>
<dbReference type="PRINTS" id="PR00465">
    <property type="entry name" value="EP450IV"/>
</dbReference>
<keyword evidence="7" id="KW-0472">Membrane</keyword>
<dbReference type="EMBL" id="CP090168">
    <property type="protein sequence ID" value="UJO18434.1"/>
    <property type="molecule type" value="Genomic_DNA"/>
</dbReference>
<dbReference type="CDD" id="cd00302">
    <property type="entry name" value="cytochrome_P450"/>
    <property type="match status" value="1"/>
</dbReference>
<evidence type="ECO:0000256" key="6">
    <source>
        <dbReference type="PIRSR" id="PIRSR602403-1"/>
    </source>
</evidence>
<keyword evidence="7" id="KW-1133">Transmembrane helix</keyword>
<dbReference type="InterPro" id="IPR002403">
    <property type="entry name" value="Cyt_P450_E_grp-IV"/>
</dbReference>
<dbReference type="InterPro" id="IPR036396">
    <property type="entry name" value="Cyt_P450_sf"/>
</dbReference>
<keyword evidence="3 6" id="KW-0349">Heme</keyword>
<feature type="transmembrane region" description="Helical" evidence="7">
    <location>
        <begin position="12"/>
        <end position="32"/>
    </location>
</feature>
<protein>
    <submittedName>
        <fullName evidence="8">Cytochrome P450 monooxygenase claM</fullName>
    </submittedName>
</protein>
<keyword evidence="5 6" id="KW-0408">Iron</keyword>
<evidence type="ECO:0000313" key="9">
    <source>
        <dbReference type="Proteomes" id="UP000756132"/>
    </source>
</evidence>
<dbReference type="SUPFAM" id="SSF48264">
    <property type="entry name" value="Cytochrome P450"/>
    <property type="match status" value="1"/>
</dbReference>
<accession>A0A9Q8P9M8</accession>
<dbReference type="GO" id="GO:0016705">
    <property type="term" value="F:oxidoreductase activity, acting on paired donors, with incorporation or reduction of molecular oxygen"/>
    <property type="evidence" value="ECO:0007669"/>
    <property type="project" value="InterPro"/>
</dbReference>
<dbReference type="Gene3D" id="1.10.630.10">
    <property type="entry name" value="Cytochrome P450"/>
    <property type="match status" value="1"/>
</dbReference>